<evidence type="ECO:0000256" key="7">
    <source>
        <dbReference type="ARBA" id="ARBA00022692"/>
    </source>
</evidence>
<dbReference type="GO" id="GO:0004252">
    <property type="term" value="F:serine-type endopeptidase activity"/>
    <property type="evidence" value="ECO:0007669"/>
    <property type="project" value="InterPro"/>
</dbReference>
<evidence type="ECO:0000313" key="16">
    <source>
        <dbReference type="EMBL" id="AYO43312.1"/>
    </source>
</evidence>
<comment type="similarity">
    <text evidence="3 15">Belongs to the peptidase S26B family.</text>
</comment>
<comment type="subcellular location">
    <subcellularLocation>
        <location evidence="2">Endoplasmic reticulum membrane</location>
        <topology evidence="2">Single-pass type II membrane protein</topology>
    </subcellularLocation>
</comment>
<evidence type="ECO:0000256" key="2">
    <source>
        <dbReference type="ARBA" id="ARBA00004648"/>
    </source>
</evidence>
<sequence>MLSGVADTMRASSWRRQMAQFVQMLHVIAMALAVWKGLGIVTNSESPVVVVLSGSMEPAFHRGDLLFLTMGSKPIEVGEITVYSVPGTEIPIVHRVTETRPNPKKKHGQLLLTKGDNNHGDDIMLYKGPRWIRDDQIVGRVQGYVDMSLTVTDSFPMLAT</sequence>
<evidence type="ECO:0000256" key="6">
    <source>
        <dbReference type="ARBA" id="ARBA00022670"/>
    </source>
</evidence>
<evidence type="ECO:0000313" key="17">
    <source>
        <dbReference type="Proteomes" id="UP000269793"/>
    </source>
</evidence>
<dbReference type="EC" id="3.4.21.89" evidence="4 15"/>
<dbReference type="STRING" id="425264.A0A3G2S7L3"/>
<comment type="function">
    <text evidence="13">Catalytic component of the signal peptidase complex (SPC) which catalyzes the cleavage of N-terminal signal sequences from nascent proteins as they are translocated into the lumen of the endoplasmic reticulum. Specifically cleaves N-terminal signal peptides that contain a hydrophobic alpha-helix (h-region) shorter than 18-20 amino acids.</text>
</comment>
<dbReference type="GO" id="GO:0005787">
    <property type="term" value="C:signal peptidase complex"/>
    <property type="evidence" value="ECO:0007669"/>
    <property type="project" value="TreeGrafter"/>
</dbReference>
<evidence type="ECO:0000256" key="8">
    <source>
        <dbReference type="ARBA" id="ARBA00022801"/>
    </source>
</evidence>
<keyword evidence="6 15" id="KW-0645">Protease</keyword>
<name>A0A3G2S7L3_MALR7</name>
<keyword evidence="12" id="KW-0472">Membrane</keyword>
<dbReference type="InterPro" id="IPR019533">
    <property type="entry name" value="Peptidase_S26"/>
</dbReference>
<evidence type="ECO:0000256" key="14">
    <source>
        <dbReference type="ARBA" id="ARBA00047037"/>
    </source>
</evidence>
<comment type="catalytic activity">
    <reaction evidence="1 15">
        <text>Cleavage of hydrophobic, N-terminal signal or leader sequences from secreted and periplasmic proteins.</text>
        <dbReference type="EC" id="3.4.21.89"/>
    </reaction>
</comment>
<evidence type="ECO:0000256" key="1">
    <source>
        <dbReference type="ARBA" id="ARBA00000677"/>
    </source>
</evidence>
<dbReference type="GO" id="GO:0006465">
    <property type="term" value="P:signal peptide processing"/>
    <property type="evidence" value="ECO:0007669"/>
    <property type="project" value="UniProtKB-UniRule"/>
</dbReference>
<dbReference type="EMBL" id="CP033151">
    <property type="protein sequence ID" value="AYO43312.1"/>
    <property type="molecule type" value="Genomic_DNA"/>
</dbReference>
<dbReference type="Proteomes" id="UP000269793">
    <property type="component" value="Chromosome IV"/>
</dbReference>
<keyword evidence="7" id="KW-0812">Transmembrane</keyword>
<evidence type="ECO:0000256" key="9">
    <source>
        <dbReference type="ARBA" id="ARBA00022824"/>
    </source>
</evidence>
<evidence type="ECO:0000256" key="13">
    <source>
        <dbReference type="ARBA" id="ARBA00045533"/>
    </source>
</evidence>
<dbReference type="AlphaFoldDB" id="A0A3G2S7L3"/>
<dbReference type="OrthoDB" id="10257561at2759"/>
<accession>A0A3G2S7L3</accession>
<proteinExistence type="inferred from homology"/>
<protein>
    <recommendedName>
        <fullName evidence="5 15">Signal peptidase complex catalytic subunit SEC11</fullName>
        <ecNumber evidence="4 15">3.4.21.89</ecNumber>
    </recommendedName>
</protein>
<keyword evidence="9 15" id="KW-0256">Endoplasmic reticulum</keyword>
<evidence type="ECO:0000256" key="15">
    <source>
        <dbReference type="RuleBase" id="RU362047"/>
    </source>
</evidence>
<dbReference type="InterPro" id="IPR001733">
    <property type="entry name" value="Peptidase_S26B"/>
</dbReference>
<dbReference type="InterPro" id="IPR036286">
    <property type="entry name" value="LexA/Signal_pep-like_sf"/>
</dbReference>
<dbReference type="NCBIfam" id="TIGR02228">
    <property type="entry name" value="sigpep_I_arch"/>
    <property type="match status" value="1"/>
</dbReference>
<dbReference type="PRINTS" id="PR00728">
    <property type="entry name" value="SIGNALPTASE"/>
</dbReference>
<keyword evidence="17" id="KW-1185">Reference proteome</keyword>
<comment type="subunit">
    <text evidence="14">Component of the signal peptidase complex (SPC) composed of a catalytic subunit SEC11 and three accessory subunits SPC1, SPC2 and SPC3. The complex induces a local thinning of the ER membrane which is used to measure the length of the signal peptide (SP) h-region of protein substrates. This ensures the selectivity of the complex towards h-regions shorter than 18-20 amino acids. SPC associates with the translocon complex.</text>
</comment>
<evidence type="ECO:0000256" key="12">
    <source>
        <dbReference type="ARBA" id="ARBA00023136"/>
    </source>
</evidence>
<dbReference type="PANTHER" id="PTHR10806">
    <property type="entry name" value="SIGNAL PEPTIDASE COMPLEX CATALYTIC SUBUNIT SEC11"/>
    <property type="match status" value="1"/>
</dbReference>
<keyword evidence="8 15" id="KW-0378">Hydrolase</keyword>
<dbReference type="PANTHER" id="PTHR10806:SF6">
    <property type="entry name" value="SIGNAL PEPTIDASE COMPLEX CATALYTIC SUBUNIT SEC11"/>
    <property type="match status" value="1"/>
</dbReference>
<evidence type="ECO:0000256" key="4">
    <source>
        <dbReference type="ARBA" id="ARBA00013208"/>
    </source>
</evidence>
<dbReference type="InterPro" id="IPR019756">
    <property type="entry name" value="Pept_S26A_signal_pept_1_Ser-AS"/>
</dbReference>
<evidence type="ECO:0000256" key="11">
    <source>
        <dbReference type="ARBA" id="ARBA00022989"/>
    </source>
</evidence>
<evidence type="ECO:0000256" key="3">
    <source>
        <dbReference type="ARBA" id="ARBA00011035"/>
    </source>
</evidence>
<dbReference type="VEuPathDB" id="FungiDB:DNF11_2362"/>
<dbReference type="PROSITE" id="PS00501">
    <property type="entry name" value="SPASE_I_1"/>
    <property type="match status" value="1"/>
</dbReference>
<keyword evidence="11" id="KW-1133">Transmembrane helix</keyword>
<dbReference type="SUPFAM" id="SSF51306">
    <property type="entry name" value="LexA/Signal peptidase"/>
    <property type="match status" value="1"/>
</dbReference>
<dbReference type="CDD" id="cd06530">
    <property type="entry name" value="S26_SPase_I"/>
    <property type="match status" value="1"/>
</dbReference>
<evidence type="ECO:0000256" key="10">
    <source>
        <dbReference type="ARBA" id="ARBA00022968"/>
    </source>
</evidence>
<gene>
    <name evidence="16" type="primary">SEC11</name>
    <name evidence="16" type="ORF">DNF11_2362</name>
</gene>
<evidence type="ECO:0000256" key="5">
    <source>
        <dbReference type="ARBA" id="ARBA00019685"/>
    </source>
</evidence>
<organism evidence="16 17">
    <name type="scientific">Malassezia restricta (strain ATCC 96810 / NBRC 103918 / CBS 7877)</name>
    <name type="common">Seborrheic dermatitis infection agent</name>
    <dbReference type="NCBI Taxonomy" id="425264"/>
    <lineage>
        <taxon>Eukaryota</taxon>
        <taxon>Fungi</taxon>
        <taxon>Dikarya</taxon>
        <taxon>Basidiomycota</taxon>
        <taxon>Ustilaginomycotina</taxon>
        <taxon>Malasseziomycetes</taxon>
        <taxon>Malasseziales</taxon>
        <taxon>Malasseziaceae</taxon>
        <taxon>Malassezia</taxon>
    </lineage>
</organism>
<dbReference type="GO" id="GO:0009003">
    <property type="term" value="F:signal peptidase activity"/>
    <property type="evidence" value="ECO:0007669"/>
    <property type="project" value="UniProtKB-EC"/>
</dbReference>
<keyword evidence="10" id="KW-0735">Signal-anchor</keyword>
<reference evidence="16 17" key="1">
    <citation type="submission" date="2018-10" db="EMBL/GenBank/DDBJ databases">
        <title>Complete genome sequence of Malassezia restricta CBS 7877.</title>
        <authorList>
            <person name="Morand S.C."/>
            <person name="Bertignac M."/>
            <person name="Iltis A."/>
            <person name="Kolder I."/>
            <person name="Pirovano W."/>
            <person name="Jourdain R."/>
            <person name="Clavaud C."/>
        </authorList>
    </citation>
    <scope>NUCLEOTIDE SEQUENCE [LARGE SCALE GENOMIC DNA]</scope>
    <source>
        <strain evidence="16 17">CBS 7877</strain>
    </source>
</reference>